<organism evidence="5 6">
    <name type="scientific">Caulobacter segnis</name>
    <dbReference type="NCBI Taxonomy" id="88688"/>
    <lineage>
        <taxon>Bacteria</taxon>
        <taxon>Pseudomonadati</taxon>
        <taxon>Pseudomonadota</taxon>
        <taxon>Alphaproteobacteria</taxon>
        <taxon>Caulobacterales</taxon>
        <taxon>Caulobacteraceae</taxon>
        <taxon>Caulobacter</taxon>
    </lineage>
</organism>
<sequence>MLARLDEALSRRLTIIHAPAGYGKTSLLAQWRSRLESQAVLVAWLTLERDDADLARLAQYIALAIDGAEHVHSPQEGLAEGGERMSSDLPSRAALSAIVNRLAREPRPVVLILDDLHRAEGAAVTEFLTALIRLAPANCHFVVASRDYPWLGQSILAAAEQMLELVADDLKFSAPEAEAMLSRAGGTFGGDDVQSIVERTEGWPIALQLASLSLKRGADQRQLVSRFSGPNSELARYLSEQVLATLPDEMREIVIRTALVDRVNGEVVNLLCDRDDGWLILERLEQQGLFLTPLSSDRKVYRYHQLFAEYLREHLARGDIGQFRSLQRRAARWFAGRGEVAEAIDHAILANDDGILTDIIEEAGGWRLIPQGLQPILERGLRKLREAIIVGRPRLLLARVYLAIKQGEVAKARTDYDRFLVAAAGVDLSADLWTEIRVVGDTLADYENVPVSLDDLLDREALLRALPADDHLVLANFTETLGAKYLEGGWLERALEPTLAARDHYQALGSLYSDLFTRFLEARIRRAQGRHEDAVAILAAARMQITSSFGERSDLAANCAAFEAELLYEQDRRAEARSLLDWALPHMEQSDGWVDVYAAAYFTAARAAAADGAMDEAYATLARARRVADHRSLRQLALLADLCQLDLLIEYGPEANADRVYAAEIGLEALADDMAQESPVYRPVACAAALCRVKLSLLDGDHAGAIAELRALRRWASRHGAGRLLIDVNILLAYGLRCSSETAASQACFDEAVGIAMFQGLLRPFIDARGFVEPFLSGGGEAAASGDRFRGRFLKALSKALATRSAPGEPDGLNEAEATILRHLGQGISNKEIARLIGMSPDTVKYRLKSIFRKIDVTTRRDAVRVSRERGLLIPVEGPSTF</sequence>
<evidence type="ECO:0000313" key="6">
    <source>
        <dbReference type="Proteomes" id="UP001057520"/>
    </source>
</evidence>
<dbReference type="Proteomes" id="UP001057520">
    <property type="component" value="Chromosome"/>
</dbReference>
<evidence type="ECO:0000256" key="3">
    <source>
        <dbReference type="ARBA" id="ARBA00023163"/>
    </source>
</evidence>
<dbReference type="PROSITE" id="PS50043">
    <property type="entry name" value="HTH_LUXR_2"/>
    <property type="match status" value="1"/>
</dbReference>
<dbReference type="Pfam" id="PF17874">
    <property type="entry name" value="TPR_MalT"/>
    <property type="match status" value="1"/>
</dbReference>
<dbReference type="Gene3D" id="1.10.10.10">
    <property type="entry name" value="Winged helix-like DNA-binding domain superfamily/Winged helix DNA-binding domain"/>
    <property type="match status" value="1"/>
</dbReference>
<gene>
    <name evidence="5" type="ORF">MZV50_17760</name>
</gene>
<dbReference type="Pfam" id="PF25873">
    <property type="entry name" value="WHD_MalT"/>
    <property type="match status" value="1"/>
</dbReference>
<keyword evidence="6" id="KW-1185">Reference proteome</keyword>
<evidence type="ECO:0000259" key="4">
    <source>
        <dbReference type="PROSITE" id="PS50043"/>
    </source>
</evidence>
<dbReference type="InterPro" id="IPR011990">
    <property type="entry name" value="TPR-like_helical_dom_sf"/>
</dbReference>
<name>A0ABY4ZQX2_9CAUL</name>
<dbReference type="PROSITE" id="PS00622">
    <property type="entry name" value="HTH_LUXR_1"/>
    <property type="match status" value="1"/>
</dbReference>
<evidence type="ECO:0000313" key="5">
    <source>
        <dbReference type="EMBL" id="USQ94422.1"/>
    </source>
</evidence>
<dbReference type="CDD" id="cd06170">
    <property type="entry name" value="LuxR_C_like"/>
    <property type="match status" value="1"/>
</dbReference>
<dbReference type="InterPro" id="IPR041664">
    <property type="entry name" value="AAA_16"/>
</dbReference>
<feature type="domain" description="HTH luxR-type" evidence="4">
    <location>
        <begin position="806"/>
        <end position="871"/>
    </location>
</feature>
<evidence type="ECO:0000256" key="1">
    <source>
        <dbReference type="ARBA" id="ARBA00023015"/>
    </source>
</evidence>
<dbReference type="InterPro" id="IPR016032">
    <property type="entry name" value="Sig_transdc_resp-reg_C-effctor"/>
</dbReference>
<dbReference type="PANTHER" id="PTHR44688:SF16">
    <property type="entry name" value="DNA-BINDING TRANSCRIPTIONAL ACTIVATOR DEVR_DOSR"/>
    <property type="match status" value="1"/>
</dbReference>
<dbReference type="InterPro" id="IPR036388">
    <property type="entry name" value="WH-like_DNA-bd_sf"/>
</dbReference>
<dbReference type="Gene3D" id="1.25.40.10">
    <property type="entry name" value="Tetratricopeptide repeat domain"/>
    <property type="match status" value="1"/>
</dbReference>
<dbReference type="InterPro" id="IPR041617">
    <property type="entry name" value="TPR_MalT"/>
</dbReference>
<dbReference type="EMBL" id="CP096040">
    <property type="protein sequence ID" value="USQ94422.1"/>
    <property type="molecule type" value="Genomic_DNA"/>
</dbReference>
<dbReference type="SUPFAM" id="SSF46894">
    <property type="entry name" value="C-terminal effector domain of the bipartite response regulators"/>
    <property type="match status" value="1"/>
</dbReference>
<keyword evidence="3" id="KW-0804">Transcription</keyword>
<dbReference type="InterPro" id="IPR027417">
    <property type="entry name" value="P-loop_NTPase"/>
</dbReference>
<dbReference type="InterPro" id="IPR059106">
    <property type="entry name" value="WHD_MalT"/>
</dbReference>
<protein>
    <submittedName>
        <fullName evidence="5">LuxR C-terminal-related transcriptional regulator</fullName>
    </submittedName>
</protein>
<dbReference type="InterPro" id="IPR000792">
    <property type="entry name" value="Tscrpt_reg_LuxR_C"/>
</dbReference>
<dbReference type="Pfam" id="PF13191">
    <property type="entry name" value="AAA_16"/>
    <property type="match status" value="1"/>
</dbReference>
<reference evidence="5 6" key="1">
    <citation type="submission" date="2022-04" db="EMBL/GenBank/DDBJ databases">
        <title>Genome sequence of soybean root-associated Caulobacter segnis RL271.</title>
        <authorList>
            <person name="Longley R."/>
            <person name="Bonito G."/>
            <person name="Trigodet F."/>
            <person name="Crosson S."/>
            <person name="Fiebig A."/>
        </authorList>
    </citation>
    <scope>NUCLEOTIDE SEQUENCE [LARGE SCALE GENOMIC DNA]</scope>
    <source>
        <strain evidence="5 6">RL271</strain>
    </source>
</reference>
<dbReference type="PANTHER" id="PTHR44688">
    <property type="entry name" value="DNA-BINDING TRANSCRIPTIONAL ACTIVATOR DEVR_DOSR"/>
    <property type="match status" value="1"/>
</dbReference>
<dbReference type="SUPFAM" id="SSF52540">
    <property type="entry name" value="P-loop containing nucleoside triphosphate hydrolases"/>
    <property type="match status" value="1"/>
</dbReference>
<accession>A0ABY4ZQX2</accession>
<proteinExistence type="predicted"/>
<keyword evidence="2" id="KW-0238">DNA-binding</keyword>
<evidence type="ECO:0000256" key="2">
    <source>
        <dbReference type="ARBA" id="ARBA00023125"/>
    </source>
</evidence>
<keyword evidence="1" id="KW-0805">Transcription regulation</keyword>
<dbReference type="Gene3D" id="3.40.50.300">
    <property type="entry name" value="P-loop containing nucleotide triphosphate hydrolases"/>
    <property type="match status" value="1"/>
</dbReference>
<dbReference type="Pfam" id="PF00196">
    <property type="entry name" value="GerE"/>
    <property type="match status" value="1"/>
</dbReference>
<dbReference type="PRINTS" id="PR00038">
    <property type="entry name" value="HTHLUXR"/>
</dbReference>
<dbReference type="SMART" id="SM00421">
    <property type="entry name" value="HTH_LUXR"/>
    <property type="match status" value="1"/>
</dbReference>